<keyword evidence="2" id="KW-1185">Reference proteome</keyword>
<accession>A0AAD2H1M4</accession>
<gene>
    <name evidence="1" type="ORF">MYCIT1_LOCUS8296</name>
</gene>
<dbReference type="EMBL" id="CAVNYO010000109">
    <property type="protein sequence ID" value="CAK5266509.1"/>
    <property type="molecule type" value="Genomic_DNA"/>
</dbReference>
<protein>
    <submittedName>
        <fullName evidence="1">Uncharacterized protein</fullName>
    </submittedName>
</protein>
<dbReference type="AlphaFoldDB" id="A0AAD2H1M4"/>
<dbReference type="Proteomes" id="UP001295794">
    <property type="component" value="Unassembled WGS sequence"/>
</dbReference>
<evidence type="ECO:0000313" key="2">
    <source>
        <dbReference type="Proteomes" id="UP001295794"/>
    </source>
</evidence>
<reference evidence="1" key="1">
    <citation type="submission" date="2023-11" db="EMBL/GenBank/DDBJ databases">
        <authorList>
            <person name="De Vega J J."/>
            <person name="De Vega J J."/>
        </authorList>
    </citation>
    <scope>NUCLEOTIDE SEQUENCE</scope>
</reference>
<sequence length="197" mass="21833">METDANPCLTIICHASTVIRPVSALTPGGPSRTFMKGPRSHCNLEGKEQCLVDERQLRAAPKILRPSVRCFSDMFIPAHSRSKSPRLSHDYDYQVPFHITYYTCSHSASSSSATCKAVLAGSFRVPCAASAERRRSQTTLWSLMNGLLHNQSTGARVYGVLSVISVTEEKTHHVSWWRVSAPYRTATSTSPLHEERA</sequence>
<proteinExistence type="predicted"/>
<feature type="non-terminal residue" evidence="1">
    <location>
        <position position="1"/>
    </location>
</feature>
<name>A0AAD2H1M4_9AGAR</name>
<comment type="caution">
    <text evidence="1">The sequence shown here is derived from an EMBL/GenBank/DDBJ whole genome shotgun (WGS) entry which is preliminary data.</text>
</comment>
<organism evidence="1 2">
    <name type="scientific">Mycena citricolor</name>
    <dbReference type="NCBI Taxonomy" id="2018698"/>
    <lineage>
        <taxon>Eukaryota</taxon>
        <taxon>Fungi</taxon>
        <taxon>Dikarya</taxon>
        <taxon>Basidiomycota</taxon>
        <taxon>Agaricomycotina</taxon>
        <taxon>Agaricomycetes</taxon>
        <taxon>Agaricomycetidae</taxon>
        <taxon>Agaricales</taxon>
        <taxon>Marasmiineae</taxon>
        <taxon>Mycenaceae</taxon>
        <taxon>Mycena</taxon>
    </lineage>
</organism>
<evidence type="ECO:0000313" key="1">
    <source>
        <dbReference type="EMBL" id="CAK5266509.1"/>
    </source>
</evidence>